<feature type="compositionally biased region" description="Gly residues" evidence="1">
    <location>
        <begin position="54"/>
        <end position="63"/>
    </location>
</feature>
<name>A0A290Z7M7_9PSEU</name>
<proteinExistence type="predicted"/>
<evidence type="ECO:0000313" key="2">
    <source>
        <dbReference type="EMBL" id="ATE54982.1"/>
    </source>
</evidence>
<protein>
    <submittedName>
        <fullName evidence="2">Uncharacterized protein</fullName>
    </submittedName>
</protein>
<evidence type="ECO:0000256" key="1">
    <source>
        <dbReference type="SAM" id="MobiDB-lite"/>
    </source>
</evidence>
<accession>A0A290Z7M7</accession>
<dbReference type="AlphaFoldDB" id="A0A290Z7M7"/>
<sequence length="71" mass="7417">MGTARTRLVRRFRSGGSGTEAVGLGDRRHRAHGMRAGLVRDDLRAPVRRTGTGVVVGPGGGVGPAVDRGQR</sequence>
<organism evidence="2 3">
    <name type="scientific">Actinosynnema pretiosum</name>
    <dbReference type="NCBI Taxonomy" id="42197"/>
    <lineage>
        <taxon>Bacteria</taxon>
        <taxon>Bacillati</taxon>
        <taxon>Actinomycetota</taxon>
        <taxon>Actinomycetes</taxon>
        <taxon>Pseudonocardiales</taxon>
        <taxon>Pseudonocardiaceae</taxon>
        <taxon>Actinosynnema</taxon>
    </lineage>
</organism>
<reference evidence="2" key="1">
    <citation type="submission" date="2017-09" db="EMBL/GenBank/DDBJ databases">
        <title>Complete Genome Sequence of ansamitocin-producing Bacterium Actinosynnema pretiosum X47.</title>
        <authorList>
            <person name="Cao G."/>
            <person name="Zong G."/>
            <person name="Zhong C."/>
            <person name="Fu J."/>
        </authorList>
    </citation>
    <scope>NUCLEOTIDE SEQUENCE [LARGE SCALE GENOMIC DNA]</scope>
    <source>
        <strain evidence="2">X47</strain>
    </source>
</reference>
<keyword evidence="3" id="KW-1185">Reference proteome</keyword>
<evidence type="ECO:0000313" key="3">
    <source>
        <dbReference type="Proteomes" id="UP000218505"/>
    </source>
</evidence>
<dbReference type="EMBL" id="CP023445">
    <property type="protein sequence ID" value="ATE54982.1"/>
    <property type="molecule type" value="Genomic_DNA"/>
</dbReference>
<feature type="region of interest" description="Disordered" evidence="1">
    <location>
        <begin position="49"/>
        <end position="71"/>
    </location>
</feature>
<gene>
    <name evidence="2" type="ORF">CNX65_18235</name>
</gene>
<dbReference type="Proteomes" id="UP000218505">
    <property type="component" value="Chromosome"/>
</dbReference>
<dbReference type="KEGG" id="apre:CNX65_18235"/>